<dbReference type="Pfam" id="PF02469">
    <property type="entry name" value="Fasciclin"/>
    <property type="match status" value="1"/>
</dbReference>
<dbReference type="GeneID" id="40724710"/>
<dbReference type="AlphaFoldDB" id="A0A4U7KWY4"/>
<proteinExistence type="predicted"/>
<accession>A0A4U7KWY4</accession>
<dbReference type="SUPFAM" id="SSF82153">
    <property type="entry name" value="FAS1 domain"/>
    <property type="match status" value="2"/>
</dbReference>
<protein>
    <recommendedName>
        <fullName evidence="2">FAS1 domain-containing protein</fullName>
    </recommendedName>
</protein>
<evidence type="ECO:0000259" key="2">
    <source>
        <dbReference type="PROSITE" id="PS50213"/>
    </source>
</evidence>
<feature type="domain" description="FAS1" evidence="2">
    <location>
        <begin position="278"/>
        <end position="493"/>
    </location>
</feature>
<dbReference type="RefSeq" id="XP_029741269.1">
    <property type="nucleotide sequence ID" value="XM_029882414.1"/>
</dbReference>
<dbReference type="Gene3D" id="2.30.180.10">
    <property type="entry name" value="FAS1 domain"/>
    <property type="match status" value="2"/>
</dbReference>
<evidence type="ECO:0000256" key="1">
    <source>
        <dbReference type="SAM" id="SignalP"/>
    </source>
</evidence>
<evidence type="ECO:0000313" key="3">
    <source>
        <dbReference type="EMBL" id="TKY89284.1"/>
    </source>
</evidence>
<name>A0A4U7KWY4_9BASI</name>
<dbReference type="KEGG" id="sgra:EX895_001815"/>
<dbReference type="PANTHER" id="PTHR10900">
    <property type="entry name" value="PERIOSTIN-RELATED"/>
    <property type="match status" value="1"/>
</dbReference>
<gene>
    <name evidence="3" type="ORF">EX895_001815</name>
</gene>
<keyword evidence="4" id="KW-1185">Reference proteome</keyword>
<feature type="domain" description="FAS1" evidence="2">
    <location>
        <begin position="73"/>
        <end position="274"/>
    </location>
</feature>
<dbReference type="Proteomes" id="UP000306050">
    <property type="component" value="Chromosome SGRAM_12"/>
</dbReference>
<dbReference type="EMBL" id="SRRM01000005">
    <property type="protein sequence ID" value="TKY89284.1"/>
    <property type="molecule type" value="Genomic_DNA"/>
</dbReference>
<dbReference type="SMART" id="SM00554">
    <property type="entry name" value="FAS1"/>
    <property type="match status" value="2"/>
</dbReference>
<dbReference type="InterPro" id="IPR036378">
    <property type="entry name" value="FAS1_dom_sf"/>
</dbReference>
<organism evidence="3 4">
    <name type="scientific">Sporisorium graminicola</name>
    <dbReference type="NCBI Taxonomy" id="280036"/>
    <lineage>
        <taxon>Eukaryota</taxon>
        <taxon>Fungi</taxon>
        <taxon>Dikarya</taxon>
        <taxon>Basidiomycota</taxon>
        <taxon>Ustilaginomycotina</taxon>
        <taxon>Ustilaginomycetes</taxon>
        <taxon>Ustilaginales</taxon>
        <taxon>Ustilaginaceae</taxon>
        <taxon>Sporisorium</taxon>
    </lineage>
</organism>
<dbReference type="PROSITE" id="PS50213">
    <property type="entry name" value="FAS1"/>
    <property type="match status" value="2"/>
</dbReference>
<keyword evidence="1" id="KW-0732">Signal</keyword>
<dbReference type="InterPro" id="IPR000782">
    <property type="entry name" value="FAS1_domain"/>
</dbReference>
<dbReference type="GO" id="GO:0005615">
    <property type="term" value="C:extracellular space"/>
    <property type="evidence" value="ECO:0007669"/>
    <property type="project" value="TreeGrafter"/>
</dbReference>
<dbReference type="PANTHER" id="PTHR10900:SF125">
    <property type="entry name" value="FAS1 DOMAIN-CONTAINING PROTEIN YLR001C"/>
    <property type="match status" value="1"/>
</dbReference>
<dbReference type="OrthoDB" id="7700931at2759"/>
<sequence length="530" mass="58779">MRIAALSSAFAVSLYAVGVHAAPALDTDQLVYQSTASSGLEALTFGLSSKLSSVFSNALSHLPSPVAAIEGEGRTIWDVINDSDEFSQLAHVLNYSSDATKDILKKKQGLTLFAPLNWHHQRDGGDKEAFQALSFGPASLQEWNNIQKQIADYERDYCVRARHHKDKGGKDDDDDDEKKRRREFLRHLIDATALYHLVRSDTVLDAKAIADNSSVATWLNTGKSHSSNNGTDWRVRTGKSLLPLPAVYLNFYSRVVKPDIRTKNGLIHGIKYPLFLPPDVLQSLFFGQTTFSTTTSALQKVHAAKYLTYRPRHSHYSHHGGRGGKHAPGSIDAWHHKSNGSTFAGVSAETVFVPTNLAWSRLPFAFRAYLFSPWGYHLLQKILMLHSLPSDIVYADFVHHVPHSGKAVREAVHTTTDEFGHANKTSYTFDTVLPAIDGKKGEFETLDVDVYRYYLLPRQKGPLQTRIVVQNVSVILQDIPASNGVWHSVPFLLKPKGHPHKGVWAEVAAAAEEAGFGMVDLNAEAQANLW</sequence>
<feature type="signal peptide" evidence="1">
    <location>
        <begin position="1"/>
        <end position="21"/>
    </location>
</feature>
<dbReference type="InterPro" id="IPR050904">
    <property type="entry name" value="Adhesion/Biosynth-related"/>
</dbReference>
<feature type="chain" id="PRO_5020349476" description="FAS1 domain-containing protein" evidence="1">
    <location>
        <begin position="22"/>
        <end position="530"/>
    </location>
</feature>
<reference evidence="3 4" key="1">
    <citation type="submission" date="2019-05" db="EMBL/GenBank/DDBJ databases">
        <title>Sporisorium graminicola CBS 10092 draft sequencing and annotation.</title>
        <authorList>
            <person name="Solano-Gonzalez S."/>
            <person name="Caddick M.X."/>
            <person name="Darby A."/>
        </authorList>
    </citation>
    <scope>NUCLEOTIDE SEQUENCE [LARGE SCALE GENOMIC DNA]</scope>
    <source>
        <strain evidence="3 4">CBS 10092</strain>
    </source>
</reference>
<comment type="caution">
    <text evidence="3">The sequence shown here is derived from an EMBL/GenBank/DDBJ whole genome shotgun (WGS) entry which is preliminary data.</text>
</comment>
<evidence type="ECO:0000313" key="4">
    <source>
        <dbReference type="Proteomes" id="UP000306050"/>
    </source>
</evidence>